<dbReference type="AlphaFoldDB" id="A3ZSA5"/>
<dbReference type="OrthoDB" id="274993at2"/>
<dbReference type="eggNOG" id="ENOG5032X1A">
    <property type="taxonomic scope" value="Bacteria"/>
</dbReference>
<reference evidence="1 2" key="1">
    <citation type="submission" date="2006-02" db="EMBL/GenBank/DDBJ databases">
        <authorList>
            <person name="Amann R."/>
            <person name="Ferriera S."/>
            <person name="Johnson J."/>
            <person name="Kravitz S."/>
            <person name="Halpern A."/>
            <person name="Remington K."/>
            <person name="Beeson K."/>
            <person name="Tran B."/>
            <person name="Rogers Y.-H."/>
            <person name="Friedman R."/>
            <person name="Venter J.C."/>
        </authorList>
    </citation>
    <scope>NUCLEOTIDE SEQUENCE [LARGE SCALE GENOMIC DNA]</scope>
    <source>
        <strain evidence="1 2">DSM 3645</strain>
    </source>
</reference>
<evidence type="ECO:0008006" key="3">
    <source>
        <dbReference type="Google" id="ProtNLM"/>
    </source>
</evidence>
<sequence>MSHIVSIATEVRDPAAIRLACDRLRLPEPVFGRAQLFSRSETGWAVQLRDWRYPVVCDVATAKVAFDNYGGRWGDRSHLDLFLQGYAVEKAKLEAVKKGHSVFEQSLEDGSIKLTVNVRGQV</sequence>
<dbReference type="EMBL" id="AANZ01000008">
    <property type="protein sequence ID" value="EAQ80563.1"/>
    <property type="molecule type" value="Genomic_DNA"/>
</dbReference>
<name>A3ZSA5_9BACT</name>
<dbReference type="Proteomes" id="UP000004358">
    <property type="component" value="Unassembled WGS sequence"/>
</dbReference>
<proteinExistence type="predicted"/>
<evidence type="ECO:0000313" key="1">
    <source>
        <dbReference type="EMBL" id="EAQ80563.1"/>
    </source>
</evidence>
<gene>
    <name evidence="1" type="ORF">DSM3645_14495</name>
</gene>
<dbReference type="RefSeq" id="WP_002650797.1">
    <property type="nucleotide sequence ID" value="NZ_CH672376.1"/>
</dbReference>
<dbReference type="HOGENOM" id="CLU_177543_0_0_0"/>
<protein>
    <recommendedName>
        <fullName evidence="3">DUF1257 domain-containing protein</fullName>
    </recommendedName>
</protein>
<comment type="caution">
    <text evidence="1">The sequence shown here is derived from an EMBL/GenBank/DDBJ whole genome shotgun (WGS) entry which is preliminary data.</text>
</comment>
<organism evidence="1 2">
    <name type="scientific">Blastopirellula marina DSM 3645</name>
    <dbReference type="NCBI Taxonomy" id="314230"/>
    <lineage>
        <taxon>Bacteria</taxon>
        <taxon>Pseudomonadati</taxon>
        <taxon>Planctomycetota</taxon>
        <taxon>Planctomycetia</taxon>
        <taxon>Pirellulales</taxon>
        <taxon>Pirellulaceae</taxon>
        <taxon>Blastopirellula</taxon>
    </lineage>
</organism>
<dbReference type="STRING" id="314230.DSM3645_14495"/>
<evidence type="ECO:0000313" key="2">
    <source>
        <dbReference type="Proteomes" id="UP000004358"/>
    </source>
</evidence>
<accession>A3ZSA5</accession>